<evidence type="ECO:0000256" key="15">
    <source>
        <dbReference type="ARBA" id="ARBA00054053"/>
    </source>
</evidence>
<comment type="function">
    <text evidence="15">Plays an essential role in transcription initiation and cap-stealing mechanism, in which cellular capped pre-mRNAs are used to generate primers for viral transcription. Recognizes and binds the 7-methylguanosine-containing cap of the target pre-RNA which is subsequently cleaved after 10-13 nucleotides by the viral protein PA. Plays a role in the initiation of the viral genome replication and modulates the activity of the ribonucleoprotein (RNP) complex. In addition, participates in the inhibition of type I interferon induction through interaction with and inhibition of the host mitochondrial antiviral signaling protein MAVS.</text>
</comment>
<dbReference type="GO" id="GO:0003723">
    <property type="term" value="F:RNA binding"/>
    <property type="evidence" value="ECO:0007669"/>
    <property type="project" value="InterPro"/>
</dbReference>
<keyword evidence="14" id="KW-1195">Viral transcription</keyword>
<evidence type="ECO:0000256" key="4">
    <source>
        <dbReference type="ARBA" id="ARBA00022562"/>
    </source>
</evidence>
<organism evidence="24">
    <name type="scientific">Influenza A virus</name>
    <dbReference type="NCBI Taxonomy" id="11320"/>
    <lineage>
        <taxon>Viruses</taxon>
        <taxon>Riboviria</taxon>
        <taxon>Orthornavirae</taxon>
        <taxon>Negarnaviricota</taxon>
        <taxon>Polyploviricotina</taxon>
        <taxon>Insthoviricetes</taxon>
        <taxon>Articulavirales</taxon>
        <taxon>Orthomyxoviridae</taxon>
        <taxon>Alphainfluenzavirus</taxon>
        <taxon>Alphainfluenzavirus influenzae</taxon>
    </lineage>
</organism>
<dbReference type="Pfam" id="PF20949">
    <property type="entry name" value="Flu_PB2_3rd"/>
    <property type="match status" value="1"/>
</dbReference>
<dbReference type="GO" id="GO:0006370">
    <property type="term" value="P:7-methylguanosine mRNA capping"/>
    <property type="evidence" value="ECO:0007669"/>
    <property type="project" value="UniProtKB-KW"/>
</dbReference>
<gene>
    <name evidence="16 24" type="primary">PB2</name>
</gene>
<feature type="domain" description="Influenza RNA polymerase PB2 CAP binding" evidence="17">
    <location>
        <begin position="336"/>
        <end position="546"/>
    </location>
</feature>
<dbReference type="InterPro" id="IPR049111">
    <property type="entry name" value="Flu_PB2_middle"/>
</dbReference>
<keyword evidence="9 16" id="KW-0946">Virion</keyword>
<dbReference type="GO" id="GO:0075526">
    <property type="term" value="P:cap snatching"/>
    <property type="evidence" value="ECO:0007669"/>
    <property type="project" value="UniProtKB-KW"/>
</dbReference>
<dbReference type="Gene3D" id="3.30.30.90">
    <property type="entry name" value="Polymerase Basic Protein 2, C-terminal domain"/>
    <property type="match status" value="1"/>
</dbReference>
<feature type="domain" description="Influenza RNA polymerase PB2 second" evidence="19">
    <location>
        <begin position="69"/>
        <end position="120"/>
    </location>
</feature>
<dbReference type="GO" id="GO:0039657">
    <property type="term" value="P:symbiont-mediated suppression of host gene expression"/>
    <property type="evidence" value="ECO:0007669"/>
    <property type="project" value="UniProtKB-KW"/>
</dbReference>
<evidence type="ECO:0000256" key="10">
    <source>
        <dbReference type="ARBA" id="ARBA00022995"/>
    </source>
</evidence>
<evidence type="ECO:0000256" key="8">
    <source>
        <dbReference type="ARBA" id="ARBA00022731"/>
    </source>
</evidence>
<feature type="domain" description="Influenza RNA polymerase PB2 middle" evidence="20">
    <location>
        <begin position="123"/>
        <end position="264"/>
    </location>
</feature>
<evidence type="ECO:0000256" key="12">
    <source>
        <dbReference type="ARBA" id="ARBA00023103"/>
    </source>
</evidence>
<keyword evidence="4 16" id="KW-1048">Host nucleus</keyword>
<dbReference type="SUPFAM" id="SSF160453">
    <property type="entry name" value="PB2 C-terminal domain-like"/>
    <property type="match status" value="1"/>
</dbReference>
<dbReference type="GO" id="GO:0044423">
    <property type="term" value="C:virion component"/>
    <property type="evidence" value="ECO:0007669"/>
    <property type="project" value="UniProtKB-KW"/>
</dbReference>
<feature type="domain" description="Polymerase basic protein 2 helical" evidence="21">
    <location>
        <begin position="266"/>
        <end position="335"/>
    </location>
</feature>
<dbReference type="InterPro" id="IPR049106">
    <property type="entry name" value="Flu_PB2_N"/>
</dbReference>
<evidence type="ECO:0000256" key="1">
    <source>
        <dbReference type="ARBA" id="ARBA00004181"/>
    </source>
</evidence>
<evidence type="ECO:0000259" key="19">
    <source>
        <dbReference type="Pfam" id="PF20948"/>
    </source>
</evidence>
<dbReference type="GO" id="GO:0006351">
    <property type="term" value="P:DNA-templated transcription"/>
    <property type="evidence" value="ECO:0007669"/>
    <property type="project" value="InterPro"/>
</dbReference>
<comment type="similarity">
    <text evidence="2 16">Belongs to the influenza viruses PB2 family.</text>
</comment>
<dbReference type="InterPro" id="IPR049115">
    <property type="entry name" value="Flu_PB2_C"/>
</dbReference>
<evidence type="ECO:0000256" key="6">
    <source>
        <dbReference type="ARBA" id="ARBA00022664"/>
    </source>
</evidence>
<dbReference type="InterPro" id="IPR037258">
    <property type="entry name" value="PDB2_C"/>
</dbReference>
<evidence type="ECO:0000259" key="20">
    <source>
        <dbReference type="Pfam" id="PF20949"/>
    </source>
</evidence>
<dbReference type="InterPro" id="IPR049114">
    <property type="entry name" value="Flu_PB2_6th"/>
</dbReference>
<evidence type="ECO:0000256" key="14">
    <source>
        <dbReference type="ARBA" id="ARBA00023314"/>
    </source>
</evidence>
<dbReference type="GO" id="GO:0033650">
    <property type="term" value="C:host cell mitochondrion"/>
    <property type="evidence" value="ECO:0007669"/>
    <property type="project" value="UniProtKB-SubCell"/>
</dbReference>
<dbReference type="InterPro" id="IPR048298">
    <property type="entry name" value="Flu_PB2_CAP-bd"/>
</dbReference>
<dbReference type="Pfam" id="PF20948">
    <property type="entry name" value="Flu_PB2_2nd"/>
    <property type="match status" value="1"/>
</dbReference>
<keyword evidence="7" id="KW-1157">Cap snatching</keyword>
<evidence type="ECO:0000259" key="17">
    <source>
        <dbReference type="Pfam" id="PF00604"/>
    </source>
</evidence>
<dbReference type="FunFam" id="3.30.30.90:FF:000001">
    <property type="entry name" value="Polymerase basic protein 2"/>
    <property type="match status" value="1"/>
</dbReference>
<dbReference type="Pfam" id="PF20947">
    <property type="entry name" value="Flu_PB2_1st"/>
    <property type="match status" value="1"/>
</dbReference>
<feature type="domain" description="Influenza RNA polymerase PB2 N-terminal region" evidence="18">
    <location>
        <begin position="1"/>
        <end position="36"/>
    </location>
</feature>
<evidence type="ECO:0000259" key="22">
    <source>
        <dbReference type="Pfam" id="PF20951"/>
    </source>
</evidence>
<dbReference type="Pfam" id="PF00604">
    <property type="entry name" value="Flu_PB2_5th"/>
    <property type="match status" value="1"/>
</dbReference>
<evidence type="ECO:0000256" key="2">
    <source>
        <dbReference type="ARBA" id="ARBA00008660"/>
    </source>
</evidence>
<proteinExistence type="inferred from homology"/>
<comment type="subcellular location">
    <subcellularLocation>
        <location evidence="1">Host mitochondrion</location>
    </subcellularLocation>
    <subcellularLocation>
        <location evidence="16">Virion</location>
    </subcellularLocation>
    <subcellularLocation>
        <location evidence="16">Host nucleus</location>
    </subcellularLocation>
</comment>
<keyword evidence="8" id="KW-1191">Eukaryotic host transcription shutoff by virus</keyword>
<keyword evidence="13" id="KW-1262">Eukaryotic host gene expression shutoff by virus</keyword>
<accession>A0A7L9GP66</accession>
<keyword evidence="5" id="KW-0945">Host-virus interaction</keyword>
<dbReference type="EMBL" id="MW094437">
    <property type="protein sequence ID" value="QOJ94273.1"/>
    <property type="molecule type" value="Viral_cRNA"/>
</dbReference>
<keyword evidence="6 16" id="KW-0507">mRNA processing</keyword>
<evidence type="ECO:0000256" key="7">
    <source>
        <dbReference type="ARBA" id="ARBA00022715"/>
    </source>
</evidence>
<sequence>MNRIKELRDLMSQSRTREILTKTTVDHMAIIKKYTSGRQEKNPALRIGKEDKRYGPALSINEIQMREQQKYPITADKKIMEMIPERNEQGQTLWSKTNDAGSDRVMVSPLAVTWWNRNGPTTSTVHYPKVYKTYFEKVERLKHGTFGPVHFRNQVKIRRRVDINPGHADLSAKEAQDVIMEVVFPNEVGARILTSESQMTITKEKKEELQDCKIAPLMVAYMLERELVRKTRFLPVAGGTSSVYIEVLHLTQGTCWEQMYTPGGEVRNDDIDQSLIIAARNIVRRATVSADPLASLLEMCHSTQIGGIRMVDILRQNPTEEQAVDICKAAMGLRISSSFSFGGFTFKRTSGSSIKREEEVLTGNLQTLKIRVHEGYEEFTMVGRRATAILRKATRRLIQLIVSGRDEQSIAEAIIVAMVFSQEDCMIKAVRGDLNFVNRANQRLNPMHQLLRHFQKDAKILFQNWGLEPIDNVMGMVGILPDMTPSTEMSLRGVRVSKMGVDEYSNTERVVVSIDRFLRVRDQQGNVLLSPEEVSETQGTEKLTITYSSSMMWEINGPESVLVNTYQWIIRNWENVKIQWSQDPTMLYNKMEFEPFQSLVPKAARGQYSGFVRTLFQQMRDVLGTFDTVQIIKLLPFAAAPPEQSRMQFSSLTVNVRGSGMRILVRGNSPVFNYNKSTKRLTVLGKDAGALTEDPNEGTAGVESAVLRGFLILGKEDKRYGPALSINELSNLAKGEKANVLIGQGDVVLVMKRKRDSSILTDSQTATKRIRMAIN</sequence>
<keyword evidence="11 16" id="KW-0506">mRNA capping</keyword>
<dbReference type="InterPro" id="IPR049110">
    <property type="entry name" value="Flu_PB2_2nd"/>
</dbReference>
<dbReference type="InterPro" id="IPR049113">
    <property type="entry name" value="PB2_helical"/>
</dbReference>
<dbReference type="GO" id="GO:0042025">
    <property type="term" value="C:host cell nucleus"/>
    <property type="evidence" value="ECO:0007669"/>
    <property type="project" value="UniProtKB-SubCell"/>
</dbReference>
<keyword evidence="12" id="KW-1104">Inhibition of host RNA polymerase II by virus</keyword>
<evidence type="ECO:0000256" key="11">
    <source>
        <dbReference type="ARBA" id="ARBA00023042"/>
    </source>
</evidence>
<dbReference type="Pfam" id="PF20952">
    <property type="entry name" value="Flu_PB2_7th"/>
    <property type="match status" value="1"/>
</dbReference>
<dbReference type="Pfam" id="PF20950">
    <property type="entry name" value="Flu_PB2_4th"/>
    <property type="match status" value="1"/>
</dbReference>
<dbReference type="GO" id="GO:0039523">
    <property type="term" value="P:symbiont-mediated suppression of host mRNA transcription via inhibition of RNA polymerase II activity"/>
    <property type="evidence" value="ECO:0007669"/>
    <property type="project" value="UniProtKB-KW"/>
</dbReference>
<evidence type="ECO:0000259" key="21">
    <source>
        <dbReference type="Pfam" id="PF20950"/>
    </source>
</evidence>
<evidence type="ECO:0000256" key="13">
    <source>
        <dbReference type="ARBA" id="ARBA00023247"/>
    </source>
</evidence>
<name>A0A7L9GP66_9INFA</name>
<reference evidence="24" key="1">
    <citation type="submission" date="2020-10" db="EMBL/GenBank/DDBJ databases">
        <title>Dominant subtype switch in avian influenza viruses during 2016-2019 in China.</title>
        <authorList>
            <person name="Bi Y."/>
            <person name="Li J."/>
            <person name="Li S."/>
            <person name="Fu G."/>
            <person name="Jin T."/>
            <person name="Zhang C."/>
            <person name="Yang Y."/>
            <person name="Ma Z."/>
            <person name="Tian W."/>
            <person name="Li J."/>
            <person name="Xiao S."/>
            <person name="Li L."/>
            <person name="Yin R."/>
            <person name="Zhang Y."/>
            <person name="Wang L."/>
            <person name="Qin Y."/>
            <person name="Yao Z."/>
            <person name="Meng F."/>
            <person name="Hu D."/>
            <person name="Li D."/>
            <person name="Wong G."/>
            <person name="Liu F."/>
            <person name="Lv N."/>
            <person name="Wang L."/>
            <person name="Fu L."/>
            <person name="Yang Y."/>
            <person name="Peng Y."/>
            <person name="Ma J."/>
            <person name="Sharshov K."/>
            <person name="Shestopalov A."/>
            <person name="Gulyaeva M."/>
            <person name="Gao G.F."/>
            <person name="Chen J."/>
            <person name="Shi Y."/>
            <person name="Liu W.J."/>
            <person name="Chu D."/>
            <person name="Huang Y."/>
            <person name="Liu Y."/>
            <person name="Liu L."/>
            <person name="Liu W."/>
            <person name="Chen Q."/>
            <person name="Shi W."/>
        </authorList>
    </citation>
    <scope>NUCLEOTIDE SEQUENCE</scope>
    <source>
        <strain evidence="24">A/duck/Jiangxi/08.26_NCNP36Y3-C/2016</strain>
    </source>
</reference>
<feature type="domain" description="Influenza RNA polymerase PB2 sixth" evidence="22">
    <location>
        <begin position="547"/>
        <end position="694"/>
    </location>
</feature>
<evidence type="ECO:0000259" key="18">
    <source>
        <dbReference type="Pfam" id="PF20947"/>
    </source>
</evidence>
<evidence type="ECO:0000256" key="16">
    <source>
        <dbReference type="RuleBase" id="RU361246"/>
    </source>
</evidence>
<evidence type="ECO:0000256" key="5">
    <source>
        <dbReference type="ARBA" id="ARBA00022581"/>
    </source>
</evidence>
<dbReference type="Pfam" id="PF20951">
    <property type="entry name" value="Flu_PB2_6th"/>
    <property type="match status" value="1"/>
</dbReference>
<keyword evidence="10" id="KW-1190">Host gene expression shutoff by virus</keyword>
<evidence type="ECO:0000259" key="23">
    <source>
        <dbReference type="Pfam" id="PF20952"/>
    </source>
</evidence>
<evidence type="ECO:0000313" key="24">
    <source>
        <dbReference type="EMBL" id="QOJ94273.1"/>
    </source>
</evidence>
<evidence type="ECO:0000256" key="3">
    <source>
        <dbReference type="ARBA" id="ARBA00014261"/>
    </source>
</evidence>
<feature type="domain" description="Influenza RNA polymerase PB2 C-terminal" evidence="23">
    <location>
        <begin position="699"/>
        <end position="773"/>
    </location>
</feature>
<protein>
    <recommendedName>
        <fullName evidence="3 16">Polymerase basic protein 2</fullName>
    </recommendedName>
</protein>
<evidence type="ECO:0000256" key="9">
    <source>
        <dbReference type="ARBA" id="ARBA00022844"/>
    </source>
</evidence>
<comment type="subunit">
    <text evidence="16">Influenza RNA polymerase is composed of three subunits: PB1, PB2 and PA.</text>
</comment>